<dbReference type="SUPFAM" id="SSF46548">
    <property type="entry name" value="alpha-helical ferredoxin"/>
    <property type="match status" value="1"/>
</dbReference>
<dbReference type="AlphaFoldDB" id="A0A7V2AUB9"/>
<evidence type="ECO:0000256" key="6">
    <source>
        <dbReference type="ARBA" id="ARBA00022967"/>
    </source>
</evidence>
<dbReference type="GO" id="GO:0048038">
    <property type="term" value="F:quinone binding"/>
    <property type="evidence" value="ECO:0007669"/>
    <property type="project" value="UniProtKB-KW"/>
</dbReference>
<dbReference type="Pfam" id="PF12838">
    <property type="entry name" value="Fer4_7"/>
    <property type="match status" value="1"/>
</dbReference>
<dbReference type="Pfam" id="PF14691">
    <property type="entry name" value="Fer4_20"/>
    <property type="match status" value="1"/>
</dbReference>
<reference evidence="13" key="1">
    <citation type="journal article" date="2020" name="mSystems">
        <title>Genome- and Community-Level Interaction Insights into Carbon Utilization and Element Cycling Functions of Hydrothermarchaeota in Hydrothermal Sediment.</title>
        <authorList>
            <person name="Zhou Z."/>
            <person name="Liu Y."/>
            <person name="Xu W."/>
            <person name="Pan J."/>
            <person name="Luo Z.H."/>
            <person name="Li M."/>
        </authorList>
    </citation>
    <scope>NUCLEOTIDE SEQUENCE [LARGE SCALE GENOMIC DNA]</scope>
    <source>
        <strain evidence="13">SpSt-1233</strain>
    </source>
</reference>
<keyword evidence="2" id="KW-0004">4Fe-4S</keyword>
<keyword evidence="6" id="KW-1278">Translocase</keyword>
<evidence type="ECO:0000256" key="11">
    <source>
        <dbReference type="ARBA" id="ARBA00023136"/>
    </source>
</evidence>
<dbReference type="GO" id="GO:0051539">
    <property type="term" value="F:4 iron, 4 sulfur cluster binding"/>
    <property type="evidence" value="ECO:0007669"/>
    <property type="project" value="UniProtKB-KW"/>
</dbReference>
<feature type="non-terminal residue" evidence="13">
    <location>
        <position position="283"/>
    </location>
</feature>
<evidence type="ECO:0000259" key="12">
    <source>
        <dbReference type="PROSITE" id="PS51379"/>
    </source>
</evidence>
<gene>
    <name evidence="13" type="ORF">ENO08_02985</name>
</gene>
<dbReference type="PANTHER" id="PTHR10849:SF24">
    <property type="entry name" value="NADH-QUINONE OXIDOREDUCTASE SUBUNIT I 2"/>
    <property type="match status" value="1"/>
</dbReference>
<evidence type="ECO:0000256" key="7">
    <source>
        <dbReference type="ARBA" id="ARBA00023004"/>
    </source>
</evidence>
<keyword evidence="1" id="KW-1003">Cell membrane</keyword>
<dbReference type="GO" id="GO:0016651">
    <property type="term" value="F:oxidoreductase activity, acting on NAD(P)H"/>
    <property type="evidence" value="ECO:0007669"/>
    <property type="project" value="InterPro"/>
</dbReference>
<dbReference type="PANTHER" id="PTHR10849">
    <property type="entry name" value="NADH DEHYDROGENASE UBIQUINONE IRON-SULFUR PROTEIN 8, MITOCHONDRIAL"/>
    <property type="match status" value="1"/>
</dbReference>
<organism evidence="13">
    <name type="scientific">Eiseniibacteriota bacterium</name>
    <dbReference type="NCBI Taxonomy" id="2212470"/>
    <lineage>
        <taxon>Bacteria</taxon>
        <taxon>Candidatus Eiseniibacteriota</taxon>
    </lineage>
</organism>
<evidence type="ECO:0000256" key="5">
    <source>
        <dbReference type="ARBA" id="ARBA00022737"/>
    </source>
</evidence>
<keyword evidence="8" id="KW-0411">Iron-sulfur</keyword>
<comment type="caution">
    <text evidence="13">The sequence shown here is derived from an EMBL/GenBank/DDBJ whole genome shotgun (WGS) entry which is preliminary data.</text>
</comment>
<dbReference type="Gene3D" id="3.30.70.3270">
    <property type="match status" value="1"/>
</dbReference>
<sequence length="283" mass="31898">MPAGDREIDMWKLRDIISPFYAWKRAFEKPFTIRKPLVEREGPPLYRGFHTNDLGKCIGCGSCEEICQNAAIDMRRAAGIEPAHGDSGLRPVIDYGRCCWCALCVDICPTTSLAMSNRYNWISETGEDWVFTPGIDDGGWNEDELGYRRAECAWLLDPSEQKMPVIAPDERRKNFEEMALGYGGDEAVKEAVRCLDCGLCIEACPTHMDVPSYIRAIRDGDLDEGLRLLYDTNPFSESCGRICTAKCQDACALGHLGEPIMIRWLKRYITDNTLDRRHAVLGT</sequence>
<keyword evidence="10" id="KW-0830">Ubiquinone</keyword>
<evidence type="ECO:0000313" key="13">
    <source>
        <dbReference type="EMBL" id="HER43404.1"/>
    </source>
</evidence>
<dbReference type="InterPro" id="IPR010226">
    <property type="entry name" value="NADH_quinone_OxRdtase_chainI"/>
</dbReference>
<evidence type="ECO:0000256" key="4">
    <source>
        <dbReference type="ARBA" id="ARBA00022723"/>
    </source>
</evidence>
<proteinExistence type="predicted"/>
<dbReference type="GO" id="GO:0016020">
    <property type="term" value="C:membrane"/>
    <property type="evidence" value="ECO:0007669"/>
    <property type="project" value="InterPro"/>
</dbReference>
<evidence type="ECO:0000256" key="1">
    <source>
        <dbReference type="ARBA" id="ARBA00022475"/>
    </source>
</evidence>
<evidence type="ECO:0000256" key="10">
    <source>
        <dbReference type="ARBA" id="ARBA00023075"/>
    </source>
</evidence>
<dbReference type="PROSITE" id="PS51379">
    <property type="entry name" value="4FE4S_FER_2"/>
    <property type="match status" value="3"/>
</dbReference>
<keyword evidence="4" id="KW-0479">Metal-binding</keyword>
<dbReference type="Proteomes" id="UP000886069">
    <property type="component" value="Unassembled WGS sequence"/>
</dbReference>
<evidence type="ECO:0000256" key="2">
    <source>
        <dbReference type="ARBA" id="ARBA00022485"/>
    </source>
</evidence>
<dbReference type="EMBL" id="DSEC01000213">
    <property type="protein sequence ID" value="HER43404.1"/>
    <property type="molecule type" value="Genomic_DNA"/>
</dbReference>
<feature type="domain" description="4Fe-4S ferredoxin-type" evidence="12">
    <location>
        <begin position="48"/>
        <end position="77"/>
    </location>
</feature>
<keyword evidence="5" id="KW-0677">Repeat</keyword>
<keyword evidence="7" id="KW-0408">Iron</keyword>
<dbReference type="InterPro" id="IPR017896">
    <property type="entry name" value="4Fe4S_Fe-S-bd"/>
</dbReference>
<keyword evidence="9" id="KW-0520">NAD</keyword>
<dbReference type="InterPro" id="IPR017900">
    <property type="entry name" value="4Fe4S_Fe_S_CS"/>
</dbReference>
<name>A0A7V2AUB9_UNCEI</name>
<keyword evidence="3" id="KW-0874">Quinone</keyword>
<keyword evidence="11" id="KW-0472">Membrane</keyword>
<evidence type="ECO:0000256" key="8">
    <source>
        <dbReference type="ARBA" id="ARBA00023014"/>
    </source>
</evidence>
<dbReference type="GO" id="GO:0046872">
    <property type="term" value="F:metal ion binding"/>
    <property type="evidence" value="ECO:0007669"/>
    <property type="project" value="UniProtKB-KW"/>
</dbReference>
<dbReference type="PROSITE" id="PS00198">
    <property type="entry name" value="4FE4S_FER_1"/>
    <property type="match status" value="2"/>
</dbReference>
<dbReference type="InterPro" id="IPR028261">
    <property type="entry name" value="DPD_II"/>
</dbReference>
<feature type="domain" description="4Fe-4S ferredoxin-type" evidence="12">
    <location>
        <begin position="89"/>
        <end position="118"/>
    </location>
</feature>
<dbReference type="SUPFAM" id="SSF54862">
    <property type="entry name" value="4Fe-4S ferredoxins"/>
    <property type="match status" value="1"/>
</dbReference>
<evidence type="ECO:0000256" key="3">
    <source>
        <dbReference type="ARBA" id="ARBA00022719"/>
    </source>
</evidence>
<accession>A0A7V2AUB9</accession>
<dbReference type="InterPro" id="IPR009051">
    <property type="entry name" value="Helical_ferredxn"/>
</dbReference>
<protein>
    <submittedName>
        <fullName evidence="13">4Fe-4S dicluster domain-containing protein</fullName>
    </submittedName>
</protein>
<evidence type="ECO:0000256" key="9">
    <source>
        <dbReference type="ARBA" id="ARBA00023027"/>
    </source>
</evidence>
<feature type="domain" description="4Fe-4S ferredoxin-type" evidence="12">
    <location>
        <begin position="184"/>
        <end position="216"/>
    </location>
</feature>
<dbReference type="Gene3D" id="1.10.1060.10">
    <property type="entry name" value="Alpha-helical ferredoxin"/>
    <property type="match status" value="1"/>
</dbReference>